<dbReference type="AlphaFoldDB" id="A0A5N6KYU1"/>
<proteinExistence type="inferred from homology"/>
<dbReference type="PANTHER" id="PTHR13302:SF8">
    <property type="entry name" value="CONSERVED OLIGOMERIC GOLGI COMPLEX SUBUNIT 3"/>
    <property type="match status" value="1"/>
</dbReference>
<evidence type="ECO:0000256" key="6">
    <source>
        <dbReference type="ARBA" id="ARBA00023034"/>
    </source>
</evidence>
<evidence type="ECO:0000313" key="12">
    <source>
        <dbReference type="EMBL" id="KAB8360657.1"/>
    </source>
</evidence>
<sequence>MVKDREASRCATAKRAEPRRLANASCGQPDVWPVPSSARRGPPQKGRFMVLLGCKSKAESIAEEEGETNGPPSASVARRAQSYSDFYHVVRAQLHKDQHSKRRRSLQREQLIERDDSPLDDPDEELLDASHDRYQLYHDQLRQARHHLDSLLDDTDANLELLSALSSSFNAVETQTSAFRARCETLLADQKRLSVIADEVSQNLRYYNYLDPITRRLNAPGAGHFVRSDEFKEMLSNLDHCLEYMETHGTQKEASTYQSRYRLLLTRGLTLIRVNFTNTVREVSADVAKRIADRQLNDTTMPALLYAKFRVGAPELRELALEIQKRASPPADAEPGTEGEYQSLMNELYQSYSAARGRLIVPIVRRKMAEIDVSAKDLITYVRTAVSYFRGLCLDEFELWHEWFEGDGGLYEFLEAMCEPLYDYLRPRTIRETQLPKLCEVCSLVQMRYMEDSDDDNDDDESEQAFNPLDFGRLIKPALEDAQTRLVFLALSVLRDEIERFKPKAEDLDYPARNQGVARKNGPALSGRKSSLPGNMPKAPTIVEEVDVDGMDLKIRYDSDTTYQGWYPTLRKAIWLLSRIYRLVNSSVFDDLAHQIVHQTTLSLANAAKQIAVKGTATDSQLFLLKQLLILKQQIVAFDIEFVQPEMNLDFSSITSTFWELRERGGLFNAVYNAGRLMPRVVENMLDAKAELDSRLRAVITEFVNGLAATMTAAVAGTAKKDASVAVQAVRTAIERDVPVLRRKLDEYLEDVRTKETLVGAVQDQALANYEDWFVKTVGSSNGVSKKGKSREDDVWDPDTFADWTAELFGVGRAVYDDEDDEDAESSPALSRSGSM</sequence>
<keyword evidence="13" id="KW-1185">Reference proteome</keyword>
<evidence type="ECO:0000256" key="7">
    <source>
        <dbReference type="ARBA" id="ARBA00023136"/>
    </source>
</evidence>
<dbReference type="GO" id="GO:0017119">
    <property type="term" value="C:Golgi transport complex"/>
    <property type="evidence" value="ECO:0007669"/>
    <property type="project" value="TreeGrafter"/>
</dbReference>
<name>A0A5N6KYU1_9ROSI</name>
<reference evidence="12 13" key="1">
    <citation type="submission" date="2019-06" db="EMBL/GenBank/DDBJ databases">
        <title>A chromosomal-level reference genome of Carpinus fangiana (Coryloideae, Betulaceae).</title>
        <authorList>
            <person name="Yang X."/>
            <person name="Wang Z."/>
            <person name="Zhang L."/>
            <person name="Hao G."/>
            <person name="Liu J."/>
            <person name="Yang Y."/>
        </authorList>
    </citation>
    <scope>NUCLEOTIDE SEQUENCE [LARGE SCALE GENOMIC DNA]</scope>
    <source>
        <strain evidence="12">Cfa_2016G</strain>
        <tissue evidence="12">Leaf</tissue>
    </source>
</reference>
<dbReference type="GO" id="GO:0006891">
    <property type="term" value="P:intra-Golgi vesicle-mediated transport"/>
    <property type="evidence" value="ECO:0007669"/>
    <property type="project" value="TreeGrafter"/>
</dbReference>
<dbReference type="GO" id="GO:0000139">
    <property type="term" value="C:Golgi membrane"/>
    <property type="evidence" value="ECO:0007669"/>
    <property type="project" value="UniProtKB-SubCell"/>
</dbReference>
<comment type="similarity">
    <text evidence="2">Belongs to the COG3 family.</text>
</comment>
<protein>
    <recommendedName>
        <fullName evidence="3">Conserved oligomeric Golgi complex subunit 3</fullName>
    </recommendedName>
    <alternativeName>
        <fullName evidence="8">Component of oligomeric Golgi complex 3</fullName>
    </alternativeName>
</protein>
<feature type="region of interest" description="Disordered" evidence="9">
    <location>
        <begin position="815"/>
        <end position="836"/>
    </location>
</feature>
<evidence type="ECO:0000259" key="10">
    <source>
        <dbReference type="Pfam" id="PF04136"/>
    </source>
</evidence>
<dbReference type="GO" id="GO:0006914">
    <property type="term" value="P:autophagy"/>
    <property type="evidence" value="ECO:0007669"/>
    <property type="project" value="TreeGrafter"/>
</dbReference>
<dbReference type="Proteomes" id="UP000327013">
    <property type="component" value="Unassembled WGS sequence"/>
</dbReference>
<evidence type="ECO:0000256" key="8">
    <source>
        <dbReference type="ARBA" id="ARBA00031339"/>
    </source>
</evidence>
<feature type="compositionally biased region" description="Basic and acidic residues" evidence="9">
    <location>
        <begin position="106"/>
        <end position="117"/>
    </location>
</feature>
<evidence type="ECO:0000313" key="13">
    <source>
        <dbReference type="Proteomes" id="UP000327013"/>
    </source>
</evidence>
<keyword evidence="4" id="KW-0813">Transport</keyword>
<keyword evidence="6" id="KW-0333">Golgi apparatus</keyword>
<dbReference type="InterPro" id="IPR007265">
    <property type="entry name" value="COG_su3"/>
</dbReference>
<evidence type="ECO:0000256" key="1">
    <source>
        <dbReference type="ARBA" id="ARBA00004395"/>
    </source>
</evidence>
<feature type="region of interest" description="Disordered" evidence="9">
    <location>
        <begin position="94"/>
        <end position="125"/>
    </location>
</feature>
<dbReference type="GO" id="GO:0005801">
    <property type="term" value="C:cis-Golgi network"/>
    <property type="evidence" value="ECO:0007669"/>
    <property type="project" value="InterPro"/>
</dbReference>
<dbReference type="EMBL" id="VIBQ01000017">
    <property type="protein sequence ID" value="KAB8360657.1"/>
    <property type="molecule type" value="Genomic_DNA"/>
</dbReference>
<evidence type="ECO:0000256" key="5">
    <source>
        <dbReference type="ARBA" id="ARBA00022927"/>
    </source>
</evidence>
<comment type="subcellular location">
    <subcellularLocation>
        <location evidence="1">Golgi apparatus membrane</location>
        <topology evidence="1">Peripheral membrane protein</topology>
    </subcellularLocation>
</comment>
<dbReference type="OrthoDB" id="296793at2759"/>
<evidence type="ECO:0000256" key="4">
    <source>
        <dbReference type="ARBA" id="ARBA00022448"/>
    </source>
</evidence>
<evidence type="ECO:0000256" key="2">
    <source>
        <dbReference type="ARBA" id="ARBA00009936"/>
    </source>
</evidence>
<organism evidence="12 13">
    <name type="scientific">Carpinus fangiana</name>
    <dbReference type="NCBI Taxonomy" id="176857"/>
    <lineage>
        <taxon>Eukaryota</taxon>
        <taxon>Viridiplantae</taxon>
        <taxon>Streptophyta</taxon>
        <taxon>Embryophyta</taxon>
        <taxon>Tracheophyta</taxon>
        <taxon>Spermatophyta</taxon>
        <taxon>Magnoliopsida</taxon>
        <taxon>eudicotyledons</taxon>
        <taxon>Gunneridae</taxon>
        <taxon>Pentapetalae</taxon>
        <taxon>rosids</taxon>
        <taxon>fabids</taxon>
        <taxon>Fagales</taxon>
        <taxon>Betulaceae</taxon>
        <taxon>Carpinus</taxon>
    </lineage>
</organism>
<feature type="region of interest" description="Disordered" evidence="9">
    <location>
        <begin position="1"/>
        <end position="45"/>
    </location>
</feature>
<dbReference type="GO" id="GO:0006886">
    <property type="term" value="P:intracellular protein transport"/>
    <property type="evidence" value="ECO:0007669"/>
    <property type="project" value="InterPro"/>
</dbReference>
<dbReference type="InterPro" id="IPR048320">
    <property type="entry name" value="COG3_N"/>
</dbReference>
<dbReference type="PANTHER" id="PTHR13302">
    <property type="entry name" value="CONSERVED OLIGOMERIC GOLGI COMPLEX COMPONENT 3"/>
    <property type="match status" value="1"/>
</dbReference>
<keyword evidence="7" id="KW-0472">Membrane</keyword>
<dbReference type="GO" id="GO:0007030">
    <property type="term" value="P:Golgi organization"/>
    <property type="evidence" value="ECO:0007669"/>
    <property type="project" value="TreeGrafter"/>
</dbReference>
<keyword evidence="5" id="KW-0653">Protein transport</keyword>
<dbReference type="InterPro" id="IPR048685">
    <property type="entry name" value="COG3_C"/>
</dbReference>
<evidence type="ECO:0000256" key="9">
    <source>
        <dbReference type="SAM" id="MobiDB-lite"/>
    </source>
</evidence>
<comment type="caution">
    <text evidence="12">The sequence shown here is derived from an EMBL/GenBank/DDBJ whole genome shotgun (WGS) entry which is preliminary data.</text>
</comment>
<evidence type="ECO:0000256" key="3">
    <source>
        <dbReference type="ARBA" id="ARBA00020976"/>
    </source>
</evidence>
<gene>
    <name evidence="12" type="ORF">FH972_024395</name>
</gene>
<evidence type="ECO:0000259" key="11">
    <source>
        <dbReference type="Pfam" id="PF20671"/>
    </source>
</evidence>
<feature type="region of interest" description="Disordered" evidence="9">
    <location>
        <begin position="514"/>
        <end position="538"/>
    </location>
</feature>
<accession>A0A5N6KYU1</accession>
<feature type="domain" description="Conserved oligomeric Golgi complex subunit 3 C-terminal" evidence="11">
    <location>
        <begin position="303"/>
        <end position="654"/>
    </location>
</feature>
<feature type="compositionally biased region" description="Basic and acidic residues" evidence="9">
    <location>
        <begin position="1"/>
        <end position="20"/>
    </location>
</feature>
<dbReference type="Pfam" id="PF20671">
    <property type="entry name" value="COG3_C"/>
    <property type="match status" value="1"/>
</dbReference>
<dbReference type="Pfam" id="PF04136">
    <property type="entry name" value="COG3_N"/>
    <property type="match status" value="1"/>
</dbReference>
<feature type="domain" description="Conserved oligomeric Golgi complex subunit 3 N-terminal" evidence="10">
    <location>
        <begin position="137"/>
        <end position="281"/>
    </location>
</feature>